<dbReference type="AlphaFoldDB" id="A0AAV2WG76"/>
<feature type="domain" description="Histidine kinase/HSP90-like ATPase" evidence="1">
    <location>
        <begin position="15"/>
        <end position="131"/>
    </location>
</feature>
<dbReference type="Gene3D" id="3.30.565.10">
    <property type="entry name" value="Histidine kinase-like ATPase, C-terminal domain"/>
    <property type="match status" value="1"/>
</dbReference>
<dbReference type="RefSeq" id="WP_030135712.1">
    <property type="nucleotide sequence ID" value="NZ_LK021337.1"/>
</dbReference>
<dbReference type="InterPro" id="IPR036890">
    <property type="entry name" value="HATPase_C_sf"/>
</dbReference>
<dbReference type="InterPro" id="IPR003594">
    <property type="entry name" value="HATPase_dom"/>
</dbReference>
<accession>A0AAV2WG76</accession>
<evidence type="ECO:0000313" key="3">
    <source>
        <dbReference type="Proteomes" id="UP000028864"/>
    </source>
</evidence>
<name>A0AAV2WG76_MYCNE</name>
<sequence length="137" mass="15267">MTTPEKFVLDTVTGPDTLAAVQQTLDALWSDHPDIPDVVRLHMDLAAGEIGANIIEHSGDGNPVHLRMTVELYSGAIRTIFTDDGHPAPFDVHQPRMPDEMSEHGRGLAIAHRVLDELSYRRDQNGNHWTLIRNLTD</sequence>
<dbReference type="CDD" id="cd16936">
    <property type="entry name" value="HATPase_RsbW-like"/>
    <property type="match status" value="1"/>
</dbReference>
<dbReference type="Proteomes" id="UP000028864">
    <property type="component" value="Unassembled WGS sequence"/>
</dbReference>
<protein>
    <submittedName>
        <fullName evidence="2">Anti-sigma regulatory factor</fullName>
    </submittedName>
</protein>
<evidence type="ECO:0000259" key="1">
    <source>
        <dbReference type="Pfam" id="PF13581"/>
    </source>
</evidence>
<dbReference type="EMBL" id="LK021337">
    <property type="protein sequence ID" value="CDQ42946.1"/>
    <property type="molecule type" value="Genomic_DNA"/>
</dbReference>
<evidence type="ECO:0000313" key="2">
    <source>
        <dbReference type="EMBL" id="CDQ42946.1"/>
    </source>
</evidence>
<reference evidence="2" key="2">
    <citation type="submission" date="2015-09" db="EMBL/GenBank/DDBJ databases">
        <title>Draft genome sequence of Mycobacterium neoaurum DSM 44074.</title>
        <authorList>
            <person name="Croce O."/>
            <person name="Robert C."/>
            <person name="Raoult D."/>
            <person name="Drancourt M."/>
        </authorList>
    </citation>
    <scope>NUCLEOTIDE SEQUENCE</scope>
    <source>
        <strain evidence="2">DSM 44074</strain>
    </source>
</reference>
<proteinExistence type="predicted"/>
<organism evidence="2 3">
    <name type="scientific">Mycolicibacterium neoaurum</name>
    <name type="common">Mycobacterium neoaurum</name>
    <dbReference type="NCBI Taxonomy" id="1795"/>
    <lineage>
        <taxon>Bacteria</taxon>
        <taxon>Bacillati</taxon>
        <taxon>Actinomycetota</taxon>
        <taxon>Actinomycetes</taxon>
        <taxon>Mycobacteriales</taxon>
        <taxon>Mycobacteriaceae</taxon>
        <taxon>Mycolicibacterium</taxon>
    </lineage>
</organism>
<reference evidence="2" key="1">
    <citation type="submission" date="2014-05" db="EMBL/GenBank/DDBJ databases">
        <authorList>
            <person name="Urmite Genomes"/>
        </authorList>
    </citation>
    <scope>NUCLEOTIDE SEQUENCE</scope>
    <source>
        <strain evidence="2">DSM 44074</strain>
    </source>
</reference>
<dbReference type="Pfam" id="PF13581">
    <property type="entry name" value="HATPase_c_2"/>
    <property type="match status" value="1"/>
</dbReference>
<dbReference type="SUPFAM" id="SSF55874">
    <property type="entry name" value="ATPase domain of HSP90 chaperone/DNA topoisomerase II/histidine kinase"/>
    <property type="match status" value="1"/>
</dbReference>
<gene>
    <name evidence="2" type="ORF">BN1047_00807</name>
</gene>